<dbReference type="RefSeq" id="WP_377304850.1">
    <property type="nucleotide sequence ID" value="NZ_CP180191.1"/>
</dbReference>
<gene>
    <name evidence="1" type="ORF">ACFOEN_13730</name>
</gene>
<dbReference type="EMBL" id="JBHRTI010000007">
    <property type="protein sequence ID" value="MFC3148687.1"/>
    <property type="molecule type" value="Genomic_DNA"/>
</dbReference>
<protein>
    <submittedName>
        <fullName evidence="1">DUF1840 domain-containing protein</fullName>
    </submittedName>
</protein>
<dbReference type="InterPro" id="IPR014991">
    <property type="entry name" value="DUF1840"/>
</dbReference>
<dbReference type="Pfam" id="PF08895">
    <property type="entry name" value="DUF1840"/>
    <property type="match status" value="1"/>
</dbReference>
<reference evidence="2" key="1">
    <citation type="journal article" date="2019" name="Int. J. Syst. Evol. Microbiol.">
        <title>The Global Catalogue of Microorganisms (GCM) 10K type strain sequencing project: providing services to taxonomists for standard genome sequencing and annotation.</title>
        <authorList>
            <consortium name="The Broad Institute Genomics Platform"/>
            <consortium name="The Broad Institute Genome Sequencing Center for Infectious Disease"/>
            <person name="Wu L."/>
            <person name="Ma J."/>
        </authorList>
    </citation>
    <scope>NUCLEOTIDE SEQUENCE [LARGE SCALE GENOMIC DNA]</scope>
    <source>
        <strain evidence="2">KCTC 52168</strain>
    </source>
</reference>
<keyword evidence="2" id="KW-1185">Reference proteome</keyword>
<sequence>MLFTFRSKACAEFYMLGSHAATLLDLIGKPATATGIITTDQLPDAIAAIEAAVGRAPVPDRQDDGDAVHETPREVGLAQRAWPLLDMLRRARTKGADVIWVSR</sequence>
<evidence type="ECO:0000313" key="2">
    <source>
        <dbReference type="Proteomes" id="UP001595556"/>
    </source>
</evidence>
<accession>A0ABV7HAB0</accession>
<organism evidence="1 2">
    <name type="scientific">Piscinibacterium candidicorallinum</name>
    <dbReference type="NCBI Taxonomy" id="1793872"/>
    <lineage>
        <taxon>Bacteria</taxon>
        <taxon>Pseudomonadati</taxon>
        <taxon>Pseudomonadota</taxon>
        <taxon>Betaproteobacteria</taxon>
        <taxon>Burkholderiales</taxon>
        <taxon>Piscinibacterium</taxon>
    </lineage>
</organism>
<comment type="caution">
    <text evidence="1">The sequence shown here is derived from an EMBL/GenBank/DDBJ whole genome shotgun (WGS) entry which is preliminary data.</text>
</comment>
<name>A0ABV7HAB0_9BURK</name>
<proteinExistence type="predicted"/>
<dbReference type="Proteomes" id="UP001595556">
    <property type="component" value="Unassembled WGS sequence"/>
</dbReference>
<evidence type="ECO:0000313" key="1">
    <source>
        <dbReference type="EMBL" id="MFC3148687.1"/>
    </source>
</evidence>